<dbReference type="PIRSF" id="PIRSF012526">
    <property type="entry name" value="CYTH_UCP012526"/>
    <property type="match status" value="1"/>
</dbReference>
<dbReference type="Proteomes" id="UP000886597">
    <property type="component" value="Unassembled WGS sequence"/>
</dbReference>
<reference evidence="3" key="1">
    <citation type="submission" date="2019-08" db="EMBL/GenBank/DDBJ databases">
        <authorList>
            <person name="Ishikawa M."/>
            <person name="Suzuki T."/>
            <person name="Matsutani M."/>
        </authorList>
    </citation>
    <scope>NUCLEOTIDE SEQUENCE</scope>
    <source>
        <strain evidence="3">7C1</strain>
        <strain evidence="2">8C4</strain>
    </source>
</reference>
<dbReference type="PANTHER" id="PTHR34948">
    <property type="entry name" value="OS08G0299200 PROTEIN"/>
    <property type="match status" value="1"/>
</dbReference>
<evidence type="ECO:0000313" key="3">
    <source>
        <dbReference type="EMBL" id="GEQ54410.1"/>
    </source>
</evidence>
<dbReference type="SMART" id="SM01118">
    <property type="entry name" value="CYTH"/>
    <property type="match status" value="1"/>
</dbReference>
<evidence type="ECO:0000313" key="2">
    <source>
        <dbReference type="EMBL" id="GEQ49428.1"/>
    </source>
</evidence>
<organism evidence="3 4">
    <name type="scientific">Tetragenococcus koreensis</name>
    <dbReference type="NCBI Taxonomy" id="290335"/>
    <lineage>
        <taxon>Bacteria</taxon>
        <taxon>Bacillati</taxon>
        <taxon>Bacillota</taxon>
        <taxon>Bacilli</taxon>
        <taxon>Lactobacillales</taxon>
        <taxon>Enterococcaceae</taxon>
        <taxon>Tetragenococcus</taxon>
    </lineage>
</organism>
<protein>
    <submittedName>
        <fullName evidence="3">Adenylate cyclase</fullName>
    </submittedName>
</protein>
<dbReference type="SUPFAM" id="SSF55154">
    <property type="entry name" value="CYTH-like phosphatases"/>
    <property type="match status" value="1"/>
</dbReference>
<dbReference type="InterPro" id="IPR033469">
    <property type="entry name" value="CYTH-like_dom_sf"/>
</dbReference>
<comment type="caution">
    <text evidence="3">The sequence shown here is derived from an EMBL/GenBank/DDBJ whole genome shotgun (WGS) entry which is preliminary data.</text>
</comment>
<dbReference type="EMBL" id="BKBQ01000017">
    <property type="protein sequence ID" value="GEQ54410.1"/>
    <property type="molecule type" value="Genomic_DNA"/>
</dbReference>
<evidence type="ECO:0000259" key="1">
    <source>
        <dbReference type="PROSITE" id="PS51707"/>
    </source>
</evidence>
<dbReference type="PROSITE" id="PS51707">
    <property type="entry name" value="CYTH"/>
    <property type="match status" value="1"/>
</dbReference>
<dbReference type="AlphaFoldDB" id="A0AAN4RL66"/>
<evidence type="ECO:0000313" key="5">
    <source>
        <dbReference type="Proteomes" id="UP000886607"/>
    </source>
</evidence>
<gene>
    <name evidence="2" type="ORF">TK11N_12800</name>
    <name evidence="3" type="ORF">TK2N_12540</name>
</gene>
<reference evidence="3" key="2">
    <citation type="journal article" date="2020" name="Int. Dairy J.">
        <title>Lactic acid bacterial diversity in Brie cheese focusing on salt concentration and pH of isolation medium and characterisation of halophilic and alkaliphilic lactic acid bacterial isolates.</title>
        <authorList>
            <person name="Unno R."/>
            <person name="Matsutani M."/>
            <person name="Suzuki T."/>
            <person name="Kodama K."/>
            <person name="Matsushita H."/>
            <person name="Yamasato K."/>
            <person name="Koizumi Y."/>
            <person name="Ishikawa M."/>
        </authorList>
    </citation>
    <scope>NUCLEOTIDE SEQUENCE</scope>
    <source>
        <strain evidence="3">7C1</strain>
        <strain evidence="2">8C4</strain>
    </source>
</reference>
<proteinExistence type="predicted"/>
<feature type="domain" description="CYTH" evidence="1">
    <location>
        <begin position="4"/>
        <end position="190"/>
    </location>
</feature>
<dbReference type="Proteomes" id="UP000886607">
    <property type="component" value="Unassembled WGS sequence"/>
</dbReference>
<dbReference type="CDD" id="cd07762">
    <property type="entry name" value="CYTH-like_Pase_1"/>
    <property type="match status" value="1"/>
</dbReference>
<dbReference type="InterPro" id="IPR009195">
    <property type="entry name" value="Uncharacterised_YjbK"/>
</dbReference>
<evidence type="ECO:0000313" key="4">
    <source>
        <dbReference type="Proteomes" id="UP000886597"/>
    </source>
</evidence>
<keyword evidence="5" id="KW-1185">Reference proteome</keyword>
<name>A0AAN4RL66_9ENTE</name>
<accession>A0AAN4RL66</accession>
<dbReference type="RefSeq" id="WP_202583953.1">
    <property type="nucleotide sequence ID" value="NZ_BKBO01000017.1"/>
</dbReference>
<dbReference type="Pfam" id="PF01928">
    <property type="entry name" value="CYTH"/>
    <property type="match status" value="1"/>
</dbReference>
<dbReference type="EMBL" id="BKBO01000017">
    <property type="protein sequence ID" value="GEQ49428.1"/>
    <property type="molecule type" value="Genomic_DNA"/>
</dbReference>
<dbReference type="PANTHER" id="PTHR34948:SF2">
    <property type="entry name" value="TRIPHOSPHATE TUNNEL METALLOENZYME 3"/>
    <property type="match status" value="1"/>
</dbReference>
<dbReference type="InterPro" id="IPR023577">
    <property type="entry name" value="CYTH_domain"/>
</dbReference>
<sequence length="191" mass="22086">MSQQTEIEFKTLLTNDDYNRIVHYYQLQSENFHTQKNCYFDTPDQKLAANHCGLRIRQLASYGELTLKTPEEVGLLETTDQLSAEQTQKFIDQQKILPTGNVANKLRDYNIAAEDLTLFAELTTKRAEFPINEGLLALDESWYSDQHDYELELEVENSKKGKQDFQNLLAKFNLSYKPAENKIVRAAQAQK</sequence>
<dbReference type="Gene3D" id="2.40.320.10">
    <property type="entry name" value="Hypothetical Protein Pfu-838710-001"/>
    <property type="match status" value="1"/>
</dbReference>